<gene>
    <name evidence="1" type="ORF">MQH31_11895</name>
</gene>
<keyword evidence="2" id="KW-1185">Reference proteome</keyword>
<evidence type="ECO:0000313" key="2">
    <source>
        <dbReference type="Proteomes" id="UP001165341"/>
    </source>
</evidence>
<protein>
    <submittedName>
        <fullName evidence="1">Uncharacterized protein</fullName>
    </submittedName>
</protein>
<dbReference type="Proteomes" id="UP001165341">
    <property type="component" value="Unassembled WGS sequence"/>
</dbReference>
<organism evidence="1 2">
    <name type="scientific">Cryobacterium zhongshanensis</name>
    <dbReference type="NCBI Taxonomy" id="2928153"/>
    <lineage>
        <taxon>Bacteria</taxon>
        <taxon>Bacillati</taxon>
        <taxon>Actinomycetota</taxon>
        <taxon>Actinomycetes</taxon>
        <taxon>Micrococcales</taxon>
        <taxon>Microbacteriaceae</taxon>
        <taxon>Cryobacterium</taxon>
    </lineage>
</organism>
<accession>A0AA41UFE0</accession>
<dbReference type="EMBL" id="JALGAR010000003">
    <property type="protein sequence ID" value="MCI4658508.1"/>
    <property type="molecule type" value="Genomic_DNA"/>
</dbReference>
<dbReference type="AlphaFoldDB" id="A0AA41UFE0"/>
<proteinExistence type="predicted"/>
<comment type="caution">
    <text evidence="1">The sequence shown here is derived from an EMBL/GenBank/DDBJ whole genome shotgun (WGS) entry which is preliminary data.</text>
</comment>
<evidence type="ECO:0000313" key="1">
    <source>
        <dbReference type="EMBL" id="MCI4658508.1"/>
    </source>
</evidence>
<sequence length="317" mass="35095">MTLDYLGDKEDGLLEVVLEGGGVREFVIEAIERADELVPTNIEWRIHFTGDLVRSVLELDADEAYTTTRGSNTVAGKTISQSDGSFDVLVSNINFWGVEPSSVDPAIAGPNIVRRVRHSLQHEALHVAIDARAEDTLSLWEAIYGLDPNEDVWTRHLGFMLEDYRIEITLAGREPNPYTKVSTMDSALDHFASERARSYEAGVGNGNLIAGRDAMIGAGVALTRDLVYLAGETNDPRPDLPAAALADWDRFVAPIWAEWVSILRQAKPATEPMTAAEITSIIRQLCVLVSKWLLSVGFKHVHVDGNEQVWWLAGFEW</sequence>
<reference evidence="1" key="1">
    <citation type="submission" date="2022-03" db="EMBL/GenBank/DDBJ databases">
        <title>Cryobacterium sp. nov. strain ZS14-85, isolated from Antarctic soil.</title>
        <authorList>
            <person name="Li J."/>
            <person name="Niu G."/>
        </authorList>
    </citation>
    <scope>NUCLEOTIDE SEQUENCE</scope>
    <source>
        <strain evidence="1">ZS14-85</strain>
    </source>
</reference>
<name>A0AA41UFE0_9MICO</name>